<dbReference type="SUPFAM" id="SSF55347">
    <property type="entry name" value="Glyceraldehyde-3-phosphate dehydrogenase-like, C-terminal domain"/>
    <property type="match status" value="1"/>
</dbReference>
<dbReference type="PIRSF" id="PIRSF015689">
    <property type="entry name" value="Actaldh_dh_actl"/>
    <property type="match status" value="1"/>
</dbReference>
<keyword evidence="6" id="KW-1185">Reference proteome</keyword>
<feature type="domain" description="Semialdehyde dehydrogenase NAD-binding" evidence="4">
    <location>
        <begin position="5"/>
        <end position="119"/>
    </location>
</feature>
<dbReference type="NCBIfam" id="TIGR03215">
    <property type="entry name" value="ac_ald_DH_ac"/>
    <property type="match status" value="1"/>
</dbReference>
<dbReference type="SMART" id="SM00859">
    <property type="entry name" value="Semialdhyde_dh"/>
    <property type="match status" value="1"/>
</dbReference>
<evidence type="ECO:0000256" key="1">
    <source>
        <dbReference type="ARBA" id="ARBA00009244"/>
    </source>
</evidence>
<dbReference type="KEGG" id="nae:BHE16_09160"/>
<dbReference type="AlphaFoldDB" id="A0A1L2ZPL8"/>
<reference evidence="5 6" key="1">
    <citation type="submission" date="2016-11" db="EMBL/GenBank/DDBJ databases">
        <title>Genome sequencing of Zhihengliuella aestuarii B18 antagonistic to Plasmodiophora brassicae.</title>
        <authorList>
            <person name="Luo Y."/>
        </authorList>
    </citation>
    <scope>NUCLEOTIDE SEQUENCE [LARGE SCALE GENOMIC DNA]</scope>
    <source>
        <strain evidence="5 6">B18</strain>
    </source>
</reference>
<feature type="binding site" evidence="3">
    <location>
        <position position="282"/>
    </location>
    <ligand>
        <name>NAD(+)</name>
        <dbReference type="ChEBI" id="CHEBI:57540"/>
    </ligand>
</feature>
<comment type="similarity">
    <text evidence="1 3">Belongs to the acetaldehyde dehydrogenase family.</text>
</comment>
<feature type="binding site" evidence="3">
    <location>
        <begin position="11"/>
        <end position="14"/>
    </location>
    <ligand>
        <name>NAD(+)</name>
        <dbReference type="ChEBI" id="CHEBI:57540"/>
    </ligand>
</feature>
<dbReference type="SUPFAM" id="SSF51735">
    <property type="entry name" value="NAD(P)-binding Rossmann-fold domains"/>
    <property type="match status" value="1"/>
</dbReference>
<protein>
    <recommendedName>
        <fullName evidence="3">Acetaldehyde dehydrogenase</fullName>
        <ecNumber evidence="3">1.2.1.10</ecNumber>
    </recommendedName>
    <alternativeName>
        <fullName evidence="3">Acetaldehyde dehydrogenase [acetylating]</fullName>
    </alternativeName>
</protein>
<dbReference type="HAMAP" id="MF_01657">
    <property type="entry name" value="Ac_ald_DH_ac"/>
    <property type="match status" value="1"/>
</dbReference>
<dbReference type="STRING" id="556325.BHE16_09160"/>
<comment type="catalytic activity">
    <reaction evidence="3">
        <text>acetaldehyde + NAD(+) + CoA = acetyl-CoA + NADH + H(+)</text>
        <dbReference type="Rhea" id="RHEA:23288"/>
        <dbReference type="ChEBI" id="CHEBI:15343"/>
        <dbReference type="ChEBI" id="CHEBI:15378"/>
        <dbReference type="ChEBI" id="CHEBI:57287"/>
        <dbReference type="ChEBI" id="CHEBI:57288"/>
        <dbReference type="ChEBI" id="CHEBI:57540"/>
        <dbReference type="ChEBI" id="CHEBI:57945"/>
        <dbReference type="EC" id="1.2.1.10"/>
    </reaction>
</comment>
<dbReference type="Gene3D" id="3.40.50.720">
    <property type="entry name" value="NAD(P)-binding Rossmann-like Domain"/>
    <property type="match status" value="1"/>
</dbReference>
<dbReference type="EC" id="1.2.1.10" evidence="3"/>
<evidence type="ECO:0000313" key="6">
    <source>
        <dbReference type="Proteomes" id="UP000183530"/>
    </source>
</evidence>
<evidence type="ECO:0000256" key="3">
    <source>
        <dbReference type="HAMAP-Rule" id="MF_01657"/>
    </source>
</evidence>
<dbReference type="GO" id="GO:0008774">
    <property type="term" value="F:acetaldehyde dehydrogenase (acetylating) activity"/>
    <property type="evidence" value="ECO:0007669"/>
    <property type="project" value="UniProtKB-UniRule"/>
</dbReference>
<dbReference type="OrthoDB" id="9786743at2"/>
<dbReference type="CDD" id="cd23933">
    <property type="entry name" value="ALDH_C"/>
    <property type="match status" value="1"/>
</dbReference>
<dbReference type="RefSeq" id="WP_071894607.1">
    <property type="nucleotide sequence ID" value="NZ_CP018135.1"/>
</dbReference>
<dbReference type="GO" id="GO:0051287">
    <property type="term" value="F:NAD binding"/>
    <property type="evidence" value="ECO:0007669"/>
    <property type="project" value="UniProtKB-UniRule"/>
</dbReference>
<dbReference type="EMBL" id="CP018135">
    <property type="protein sequence ID" value="APF41136.1"/>
    <property type="molecule type" value="Genomic_DNA"/>
</dbReference>
<gene>
    <name evidence="5" type="ORF">BHE16_09160</name>
</gene>
<name>A0A1L2ZPL8_9MICC</name>
<evidence type="ECO:0000259" key="4">
    <source>
        <dbReference type="SMART" id="SM00859"/>
    </source>
</evidence>
<keyword evidence="2 3" id="KW-0520">NAD</keyword>
<evidence type="ECO:0000256" key="2">
    <source>
        <dbReference type="ARBA" id="ARBA00023027"/>
    </source>
</evidence>
<keyword evidence="3" id="KW-0058">Aromatic hydrocarbons catabolism</keyword>
<dbReference type="InterPro" id="IPR003361">
    <property type="entry name" value="Acetaldehyde_dehydrogenase"/>
</dbReference>
<keyword evidence="3" id="KW-0560">Oxidoreductase</keyword>
<dbReference type="InterPro" id="IPR015426">
    <property type="entry name" value="Acetylaldehyde_DH_C"/>
</dbReference>
<accession>A0A1L2ZPL8</accession>
<proteinExistence type="inferred from homology"/>
<dbReference type="Gene3D" id="3.30.360.10">
    <property type="entry name" value="Dihydrodipicolinate Reductase, domain 2"/>
    <property type="match status" value="1"/>
</dbReference>
<feature type="binding site" evidence="3">
    <location>
        <begin position="158"/>
        <end position="166"/>
    </location>
    <ligand>
        <name>NAD(+)</name>
        <dbReference type="ChEBI" id="CHEBI:57540"/>
    </ligand>
</feature>
<dbReference type="NCBIfam" id="NF006157">
    <property type="entry name" value="PRK08300.1"/>
    <property type="match status" value="1"/>
</dbReference>
<organism evidence="5 6">
    <name type="scientific">Neomicrococcus aestuarii</name>
    <dbReference type="NCBI Taxonomy" id="556325"/>
    <lineage>
        <taxon>Bacteria</taxon>
        <taxon>Bacillati</taxon>
        <taxon>Actinomycetota</taxon>
        <taxon>Actinomycetes</taxon>
        <taxon>Micrococcales</taxon>
        <taxon>Micrococcaceae</taxon>
        <taxon>Neomicrococcus</taxon>
    </lineage>
</organism>
<sequence>MAKKTAAIVGSGNIGTDLMFKLMRRSKNIEVKYMIGVDPKSDGLARAARLGLTTSAEGVDWLLKQEELPDFVFECTSAKAHEFNAPKYKEAGIHAIDLTPAAVGPYLAPVVNLDSLEDVMNVNMITCAGQATTPIVAAVSSVVPVEYAEIVASIASKSAGPGTRANVDEFTETTAKALEKVGGAKKGKAIIIINPVEPPMMMRNTIYCMIPAEAAEPGELQDKIRAAIDEATAKIQDYVPGYGLRMEPQFDVAREDWGGNGRVGIWVQVAGAADYLPDYAGNLDIITAAATRTADLLAERMDATAAAHNSSASADASATDSPKVGA</sequence>
<dbReference type="Pfam" id="PF09290">
    <property type="entry name" value="AcetDehyd-dimer"/>
    <property type="match status" value="1"/>
</dbReference>
<evidence type="ECO:0000313" key="5">
    <source>
        <dbReference type="EMBL" id="APF41136.1"/>
    </source>
</evidence>
<feature type="active site" description="Acyl-thioester intermediate" evidence="3">
    <location>
        <position position="127"/>
    </location>
</feature>
<dbReference type="InterPro" id="IPR036291">
    <property type="entry name" value="NAD(P)-bd_dom_sf"/>
</dbReference>
<dbReference type="InterPro" id="IPR000534">
    <property type="entry name" value="Semialdehyde_DH_NAD-bd"/>
</dbReference>
<dbReference type="Proteomes" id="UP000183530">
    <property type="component" value="Chromosome"/>
</dbReference>
<dbReference type="Pfam" id="PF01118">
    <property type="entry name" value="Semialdhyde_dh"/>
    <property type="match status" value="1"/>
</dbReference>